<dbReference type="InterPro" id="IPR050707">
    <property type="entry name" value="HTH_MetabolicPath_Reg"/>
</dbReference>
<evidence type="ECO:0000256" key="1">
    <source>
        <dbReference type="ARBA" id="ARBA00023015"/>
    </source>
</evidence>
<evidence type="ECO:0000259" key="4">
    <source>
        <dbReference type="PROSITE" id="PS51077"/>
    </source>
</evidence>
<reference evidence="6" key="1">
    <citation type="submission" date="2022-11" db="EMBL/GenBank/DDBJ databases">
        <title>Biodiversity and phylogenetic relationships of bacteria.</title>
        <authorList>
            <person name="Machado R.A.R."/>
            <person name="Bhat A."/>
            <person name="Loulou A."/>
            <person name="Kallel S."/>
        </authorList>
    </citation>
    <scope>NUCLEOTIDE SEQUENCE</scope>
    <source>
        <strain evidence="6">K-TC2</strain>
    </source>
</reference>
<dbReference type="PANTHER" id="PTHR30136:SF24">
    <property type="entry name" value="HTH-TYPE TRANSCRIPTIONAL REPRESSOR ALLR"/>
    <property type="match status" value="1"/>
</dbReference>
<dbReference type="SUPFAM" id="SSF46785">
    <property type="entry name" value="Winged helix' DNA-binding domain"/>
    <property type="match status" value="1"/>
</dbReference>
<keyword evidence="2" id="KW-0238">DNA-binding</keyword>
<proteinExistence type="predicted"/>
<evidence type="ECO:0000313" key="7">
    <source>
        <dbReference type="Proteomes" id="UP001144805"/>
    </source>
</evidence>
<dbReference type="GO" id="GO:0003700">
    <property type="term" value="F:DNA-binding transcription factor activity"/>
    <property type="evidence" value="ECO:0007669"/>
    <property type="project" value="TreeGrafter"/>
</dbReference>
<accession>A0A9X3E3Y7</accession>
<dbReference type="GO" id="GO:0045892">
    <property type="term" value="P:negative regulation of DNA-templated transcription"/>
    <property type="evidence" value="ECO:0007669"/>
    <property type="project" value="TreeGrafter"/>
</dbReference>
<dbReference type="SUPFAM" id="SSF55781">
    <property type="entry name" value="GAF domain-like"/>
    <property type="match status" value="1"/>
</dbReference>
<dbReference type="PANTHER" id="PTHR30136">
    <property type="entry name" value="HELIX-TURN-HELIX TRANSCRIPTIONAL REGULATOR, ICLR FAMILY"/>
    <property type="match status" value="1"/>
</dbReference>
<evidence type="ECO:0000256" key="3">
    <source>
        <dbReference type="ARBA" id="ARBA00023163"/>
    </source>
</evidence>
<feature type="domain" description="HTH iclR-type" evidence="4">
    <location>
        <begin position="4"/>
        <end position="65"/>
    </location>
</feature>
<dbReference type="PROSITE" id="PS51078">
    <property type="entry name" value="ICLR_ED"/>
    <property type="match status" value="1"/>
</dbReference>
<dbReference type="GO" id="GO:0003677">
    <property type="term" value="F:DNA binding"/>
    <property type="evidence" value="ECO:0007669"/>
    <property type="project" value="UniProtKB-KW"/>
</dbReference>
<comment type="caution">
    <text evidence="6">The sequence shown here is derived from an EMBL/GenBank/DDBJ whole genome shotgun (WGS) entry which is preliminary data.</text>
</comment>
<evidence type="ECO:0000259" key="5">
    <source>
        <dbReference type="PROSITE" id="PS51078"/>
    </source>
</evidence>
<dbReference type="Pfam" id="PF01614">
    <property type="entry name" value="IclR_C"/>
    <property type="match status" value="1"/>
</dbReference>
<keyword evidence="3" id="KW-0804">Transcription</keyword>
<dbReference type="InterPro" id="IPR036388">
    <property type="entry name" value="WH-like_DNA-bd_sf"/>
</dbReference>
<keyword evidence="7" id="KW-1185">Reference proteome</keyword>
<dbReference type="Gene3D" id="3.30.450.40">
    <property type="match status" value="1"/>
</dbReference>
<evidence type="ECO:0000313" key="6">
    <source>
        <dbReference type="EMBL" id="MCX5571361.1"/>
    </source>
</evidence>
<dbReference type="PROSITE" id="PS51077">
    <property type="entry name" value="HTH_ICLR"/>
    <property type="match status" value="1"/>
</dbReference>
<gene>
    <name evidence="6" type="ORF">OSH07_19330</name>
</gene>
<dbReference type="Proteomes" id="UP001144805">
    <property type="component" value="Unassembled WGS sequence"/>
</dbReference>
<dbReference type="InterPro" id="IPR036390">
    <property type="entry name" value="WH_DNA-bd_sf"/>
</dbReference>
<dbReference type="EMBL" id="JAPKNK010000009">
    <property type="protein sequence ID" value="MCX5571361.1"/>
    <property type="molecule type" value="Genomic_DNA"/>
</dbReference>
<protein>
    <submittedName>
        <fullName evidence="6">IclR family transcriptional regulator</fullName>
    </submittedName>
</protein>
<feature type="domain" description="IclR-ED" evidence="5">
    <location>
        <begin position="66"/>
        <end position="247"/>
    </location>
</feature>
<dbReference type="InterPro" id="IPR014757">
    <property type="entry name" value="Tscrpt_reg_IclR_C"/>
</dbReference>
<dbReference type="InterPro" id="IPR029016">
    <property type="entry name" value="GAF-like_dom_sf"/>
</dbReference>
<dbReference type="InterPro" id="IPR005471">
    <property type="entry name" value="Tscrpt_reg_IclR_N"/>
</dbReference>
<evidence type="ECO:0000256" key="2">
    <source>
        <dbReference type="ARBA" id="ARBA00023125"/>
    </source>
</evidence>
<organism evidence="6 7">
    <name type="scientific">Kaistia nematophila</name>
    <dbReference type="NCBI Taxonomy" id="2994654"/>
    <lineage>
        <taxon>Bacteria</taxon>
        <taxon>Pseudomonadati</taxon>
        <taxon>Pseudomonadota</taxon>
        <taxon>Alphaproteobacteria</taxon>
        <taxon>Hyphomicrobiales</taxon>
        <taxon>Kaistiaceae</taxon>
        <taxon>Kaistia</taxon>
    </lineage>
</organism>
<dbReference type="Gene3D" id="1.10.10.10">
    <property type="entry name" value="Winged helix-like DNA-binding domain superfamily/Winged helix DNA-binding domain"/>
    <property type="match status" value="1"/>
</dbReference>
<keyword evidence="1" id="KW-0805">Transcription regulation</keyword>
<dbReference type="RefSeq" id="WP_266340308.1">
    <property type="nucleotide sequence ID" value="NZ_JAPKNK010000009.1"/>
</dbReference>
<name>A0A9X3E3Y7_9HYPH</name>
<dbReference type="Pfam" id="PF09339">
    <property type="entry name" value="HTH_IclR"/>
    <property type="match status" value="1"/>
</dbReference>
<sequence length="265" mass="29293">MQRAKGTDRILDILDFFENSDGPVTRNAIAGAISCPRSTLYTLVDTLIDRGWLNQTSDGQISPGNKFARMGFAYARHAKFEQIAREIIGNLAKETGEVIELNIIDNWKQLIVLSATLKEHSYLRTVEGAMVPVPATAAGRVLLTDIPAAIIARHVPASDFTLNSGNRVSLDEFVAEIEQAKKDGYFVGYKLIDDFVSTIAVPVYNQRGERIGAVSIVMPTSHLESDVQNLVDRLRRTAEQISDFLKLTPWDLGQSAYDKIKNAKA</sequence>
<dbReference type="AlphaFoldDB" id="A0A9X3E3Y7"/>